<evidence type="ECO:0000313" key="16">
    <source>
        <dbReference type="Proteomes" id="UP001152467"/>
    </source>
</evidence>
<dbReference type="InterPro" id="IPR004520">
    <property type="entry name" value="GTPase_MnmE"/>
</dbReference>
<evidence type="ECO:0000256" key="11">
    <source>
        <dbReference type="HAMAP-Rule" id="MF_00379"/>
    </source>
</evidence>
<dbReference type="InterPro" id="IPR018948">
    <property type="entry name" value="GTP-bd_TrmE_N"/>
</dbReference>
<evidence type="ECO:0000256" key="1">
    <source>
        <dbReference type="ARBA" id="ARBA00004496"/>
    </source>
</evidence>
<keyword evidence="8 11" id="KW-0460">Magnesium</keyword>
<comment type="caution">
    <text evidence="14">The sequence shown here is derived from an EMBL/GenBank/DDBJ whole genome shotgun (WGS) entry which is preliminary data.</text>
</comment>
<dbReference type="GO" id="GO:0003924">
    <property type="term" value="F:GTPase activity"/>
    <property type="evidence" value="ECO:0007669"/>
    <property type="project" value="UniProtKB-UniRule"/>
</dbReference>
<feature type="binding site" evidence="11">
    <location>
        <position position="271"/>
    </location>
    <ligand>
        <name>K(+)</name>
        <dbReference type="ChEBI" id="CHEBI:29103"/>
    </ligand>
</feature>
<dbReference type="InterPro" id="IPR005225">
    <property type="entry name" value="Small_GTP-bd"/>
</dbReference>
<dbReference type="NCBIfam" id="TIGR00450">
    <property type="entry name" value="mnmE_trmE_thdF"/>
    <property type="match status" value="1"/>
</dbReference>
<dbReference type="InterPro" id="IPR031168">
    <property type="entry name" value="G_TrmE"/>
</dbReference>
<reference evidence="14 17" key="1">
    <citation type="submission" date="2022-07" db="EMBL/GenBank/DDBJ databases">
        <authorList>
            <person name="Criscuolo A."/>
        </authorList>
    </citation>
    <scope>NUCLEOTIDE SEQUENCE</scope>
    <source>
        <strain evidence="17">CIP 111951</strain>
        <strain evidence="14">CIP111854</strain>
        <strain evidence="15">CIP111951</strain>
    </source>
</reference>
<dbReference type="FunFam" id="3.30.1360.120:FF:000001">
    <property type="entry name" value="tRNA modification GTPase MnmE"/>
    <property type="match status" value="1"/>
</dbReference>
<protein>
    <recommendedName>
        <fullName evidence="11">tRNA modification GTPase MnmE</fullName>
        <ecNumber evidence="11">3.6.-.-</ecNumber>
    </recommendedName>
</protein>
<evidence type="ECO:0000259" key="13">
    <source>
        <dbReference type="PROSITE" id="PS51709"/>
    </source>
</evidence>
<gene>
    <name evidence="11 14" type="primary">mnmE</name>
    <name evidence="11" type="synonym">trmE</name>
    <name evidence="14" type="ORF">PSECIP111854_02526</name>
    <name evidence="15" type="ORF">PSECIP111951_02862</name>
</gene>
<dbReference type="InterPro" id="IPR027266">
    <property type="entry name" value="TrmE/GcvT-like"/>
</dbReference>
<evidence type="ECO:0000256" key="2">
    <source>
        <dbReference type="ARBA" id="ARBA00011043"/>
    </source>
</evidence>
<feature type="binding site" evidence="11">
    <location>
        <position position="475"/>
    </location>
    <ligand>
        <name>(6S)-5-formyl-5,6,7,8-tetrahydrofolate</name>
        <dbReference type="ChEBI" id="CHEBI:57457"/>
    </ligand>
</feature>
<dbReference type="PROSITE" id="PS51709">
    <property type="entry name" value="G_TRME"/>
    <property type="match status" value="1"/>
</dbReference>
<dbReference type="HAMAP" id="MF_00379">
    <property type="entry name" value="GTPase_MnmE"/>
    <property type="match status" value="1"/>
</dbReference>
<keyword evidence="6 11" id="KW-0547">Nucleotide-binding</keyword>
<comment type="caution">
    <text evidence="11">Lacks conserved residue(s) required for the propagation of feature annotation.</text>
</comment>
<dbReference type="NCBIfam" id="NF003661">
    <property type="entry name" value="PRK05291.1-3"/>
    <property type="match status" value="1"/>
</dbReference>
<evidence type="ECO:0000256" key="4">
    <source>
        <dbReference type="ARBA" id="ARBA00022694"/>
    </source>
</evidence>
<dbReference type="EMBL" id="CAMAPC010000009">
    <property type="protein sequence ID" value="CAH9060041.1"/>
    <property type="molecule type" value="Genomic_DNA"/>
</dbReference>
<feature type="binding site" evidence="11">
    <location>
        <position position="247"/>
    </location>
    <ligand>
        <name>K(+)</name>
        <dbReference type="ChEBI" id="CHEBI:29103"/>
    </ligand>
</feature>
<dbReference type="Gene3D" id="1.20.120.430">
    <property type="entry name" value="tRNA modification GTPase MnmE domain 2"/>
    <property type="match status" value="1"/>
</dbReference>
<evidence type="ECO:0000256" key="6">
    <source>
        <dbReference type="ARBA" id="ARBA00022741"/>
    </source>
</evidence>
<comment type="similarity">
    <text evidence="2 11 12">Belongs to the TRAFAC class TrmE-Era-EngA-EngB-Septin-like GTPase superfamily. TrmE GTPase family.</text>
</comment>
<comment type="subcellular location">
    <subcellularLocation>
        <location evidence="1 11">Cytoplasm</location>
    </subcellularLocation>
</comment>
<evidence type="ECO:0000256" key="7">
    <source>
        <dbReference type="ARBA" id="ARBA00022801"/>
    </source>
</evidence>
<dbReference type="InterPro" id="IPR025867">
    <property type="entry name" value="MnmE_helical"/>
</dbReference>
<dbReference type="CDD" id="cd14858">
    <property type="entry name" value="TrmE_N"/>
    <property type="match status" value="1"/>
</dbReference>
<dbReference type="InterPro" id="IPR027417">
    <property type="entry name" value="P-loop_NTPase"/>
</dbReference>
<dbReference type="SUPFAM" id="SSF116878">
    <property type="entry name" value="TrmE connector domain"/>
    <property type="match status" value="1"/>
</dbReference>
<accession>A0A9W4QZ71</accession>
<feature type="binding site" evidence="11">
    <location>
        <position position="44"/>
    </location>
    <ligand>
        <name>(6S)-5-formyl-5,6,7,8-tetrahydrofolate</name>
        <dbReference type="ChEBI" id="CHEBI:57457"/>
    </ligand>
</feature>
<evidence type="ECO:0000256" key="12">
    <source>
        <dbReference type="RuleBase" id="RU003313"/>
    </source>
</evidence>
<evidence type="ECO:0000313" key="15">
    <source>
        <dbReference type="EMBL" id="CAH9063235.1"/>
    </source>
</evidence>
<dbReference type="FunFam" id="3.40.50.300:FF:000249">
    <property type="entry name" value="tRNA modification GTPase MnmE"/>
    <property type="match status" value="1"/>
</dbReference>
<name>A0A9W4QZ71_9GAMM</name>
<organism evidence="14 16">
    <name type="scientific">Pseudoalteromonas holothuriae</name>
    <dbReference type="NCBI Taxonomy" id="2963714"/>
    <lineage>
        <taxon>Bacteria</taxon>
        <taxon>Pseudomonadati</taxon>
        <taxon>Pseudomonadota</taxon>
        <taxon>Gammaproteobacteria</taxon>
        <taxon>Alteromonadales</taxon>
        <taxon>Pseudoalteromonadaceae</taxon>
        <taxon>Pseudoalteromonas</taxon>
    </lineage>
</organism>
<feature type="binding site" evidence="11">
    <location>
        <position position="268"/>
    </location>
    <ligand>
        <name>K(+)</name>
        <dbReference type="ChEBI" id="CHEBI:29103"/>
    </ligand>
</feature>
<evidence type="ECO:0000256" key="8">
    <source>
        <dbReference type="ARBA" id="ARBA00022842"/>
    </source>
</evidence>
<evidence type="ECO:0000256" key="5">
    <source>
        <dbReference type="ARBA" id="ARBA00022723"/>
    </source>
</evidence>
<evidence type="ECO:0000313" key="14">
    <source>
        <dbReference type="EMBL" id="CAH9060041.1"/>
    </source>
</evidence>
<dbReference type="InterPro" id="IPR006073">
    <property type="entry name" value="GTP-bd"/>
</dbReference>
<dbReference type="CDD" id="cd04164">
    <property type="entry name" value="trmE"/>
    <property type="match status" value="1"/>
</dbReference>
<comment type="cofactor">
    <cofactor evidence="11">
        <name>K(+)</name>
        <dbReference type="ChEBI" id="CHEBI:29103"/>
    </cofactor>
    <text evidence="11">Binds 1 potassium ion per subunit.</text>
</comment>
<sequence>MAEPVALLYNLLNNNCKSYITMNSQDTIVAQATAPGRGGVGIIRVSGTLARNVAEQIVGKCPKTRYAEYLSFNTLQGEQLDQGIALFFQGPNSFTGEDVLELQGHGGPVVIDMLLKEICQIEKVRLAQPGEFSERAFINDKMDLTQAEAIADLINATSEQAAKSALHSLQGDFSKHINTLVEKVIHLRMYVEAAIDFPDEEIDFLSDGKVSGDLNTIIEQLAEVRKQAKQGSIIREGMRVVIAGRPNAGKSSLLNALAGREAAIVTDIAGTTRDVLREHIHIDGMPLHIIDTAGLRESPDKVEQIGIERAWDEIRQADHVLFMVDGTDTQETDPTKIWPDFINKLPQGMDITVIRNKVDLSGETVGIDNADEHTLIRLSAKDTQGIDLLREHLKACIGFQGATEGGFMARRRHLDALARAAEHLDIGQTQLEMHMAGEILAEELRLTQQHLNEITGEFSSDDLLGKIFSSFCIGK</sequence>
<keyword evidence="3 11" id="KW-0963">Cytoplasm</keyword>
<dbReference type="GO" id="GO:0005829">
    <property type="term" value="C:cytosol"/>
    <property type="evidence" value="ECO:0007669"/>
    <property type="project" value="TreeGrafter"/>
</dbReference>
<dbReference type="AlphaFoldDB" id="A0A9W4QZ71"/>
<comment type="function">
    <text evidence="11">Exhibits a very high intrinsic GTPase hydrolysis rate. Involved in the addition of a carboxymethylaminomethyl (cmnm) group at the wobble position (U34) of certain tRNAs, forming tRNA-cmnm(5)s(2)U34.</text>
</comment>
<dbReference type="NCBIfam" id="TIGR00231">
    <property type="entry name" value="small_GTP"/>
    <property type="match status" value="1"/>
</dbReference>
<feature type="binding site" evidence="11">
    <location>
        <position position="272"/>
    </location>
    <ligand>
        <name>Mg(2+)</name>
        <dbReference type="ChEBI" id="CHEBI:18420"/>
    </ligand>
</feature>
<dbReference type="PANTHER" id="PTHR42714:SF2">
    <property type="entry name" value="TRNA MODIFICATION GTPASE GTPBP3, MITOCHONDRIAL"/>
    <property type="match status" value="1"/>
</dbReference>
<evidence type="ECO:0000313" key="17">
    <source>
        <dbReference type="Proteomes" id="UP001152485"/>
    </source>
</evidence>
<feature type="binding site" evidence="11">
    <location>
        <position position="251"/>
    </location>
    <ligand>
        <name>Mg(2+)</name>
        <dbReference type="ChEBI" id="CHEBI:18420"/>
    </ligand>
</feature>
<feature type="binding site" evidence="11">
    <location>
        <position position="266"/>
    </location>
    <ligand>
        <name>K(+)</name>
        <dbReference type="ChEBI" id="CHEBI:29103"/>
    </ligand>
</feature>
<dbReference type="GO" id="GO:0005525">
    <property type="term" value="F:GTP binding"/>
    <property type="evidence" value="ECO:0007669"/>
    <property type="project" value="UniProtKB-UniRule"/>
</dbReference>
<feature type="binding site" evidence="11">
    <location>
        <position position="101"/>
    </location>
    <ligand>
        <name>(6S)-5-formyl-5,6,7,8-tetrahydrofolate</name>
        <dbReference type="ChEBI" id="CHEBI:57457"/>
    </ligand>
</feature>
<evidence type="ECO:0000256" key="10">
    <source>
        <dbReference type="ARBA" id="ARBA00023134"/>
    </source>
</evidence>
<keyword evidence="4 11" id="KW-0819">tRNA processing</keyword>
<feature type="binding site" evidence="11">
    <location>
        <begin position="291"/>
        <end position="294"/>
    </location>
    <ligand>
        <name>GTP</name>
        <dbReference type="ChEBI" id="CHEBI:37565"/>
    </ligand>
</feature>
<dbReference type="Pfam" id="PF01926">
    <property type="entry name" value="MMR_HSR1"/>
    <property type="match status" value="1"/>
</dbReference>
<feature type="domain" description="TrmE-type G" evidence="13">
    <location>
        <begin position="237"/>
        <end position="398"/>
    </location>
</feature>
<dbReference type="GO" id="GO:0046872">
    <property type="term" value="F:metal ion binding"/>
    <property type="evidence" value="ECO:0007669"/>
    <property type="project" value="UniProtKB-KW"/>
</dbReference>
<dbReference type="GO" id="GO:0030488">
    <property type="term" value="P:tRNA methylation"/>
    <property type="evidence" value="ECO:0007669"/>
    <property type="project" value="TreeGrafter"/>
</dbReference>
<keyword evidence="10 11" id="KW-0342">GTP-binding</keyword>
<dbReference type="EMBL" id="CAMAPD010000014">
    <property type="protein sequence ID" value="CAH9063235.1"/>
    <property type="molecule type" value="Genomic_DNA"/>
</dbReference>
<keyword evidence="16" id="KW-1185">Reference proteome</keyword>
<dbReference type="Proteomes" id="UP001152485">
    <property type="component" value="Unassembled WGS sequence"/>
</dbReference>
<dbReference type="Gene3D" id="3.30.1360.120">
    <property type="entry name" value="Probable tRNA modification gtpase trme, domain 1"/>
    <property type="match status" value="1"/>
</dbReference>
<evidence type="ECO:0000256" key="3">
    <source>
        <dbReference type="ARBA" id="ARBA00022490"/>
    </source>
</evidence>
<feature type="binding site" evidence="11">
    <location>
        <begin position="266"/>
        <end position="272"/>
    </location>
    <ligand>
        <name>GTP</name>
        <dbReference type="ChEBI" id="CHEBI:37565"/>
    </ligand>
</feature>
<keyword evidence="9 11" id="KW-0630">Potassium</keyword>
<evidence type="ECO:0000256" key="9">
    <source>
        <dbReference type="ARBA" id="ARBA00022958"/>
    </source>
</evidence>
<dbReference type="Proteomes" id="UP001152467">
    <property type="component" value="Unassembled WGS sequence"/>
</dbReference>
<dbReference type="PANTHER" id="PTHR42714">
    <property type="entry name" value="TRNA MODIFICATION GTPASE GTPBP3"/>
    <property type="match status" value="1"/>
</dbReference>
<dbReference type="Pfam" id="PF10396">
    <property type="entry name" value="TrmE_N"/>
    <property type="match status" value="1"/>
</dbReference>
<dbReference type="Pfam" id="PF12631">
    <property type="entry name" value="MnmE_helical"/>
    <property type="match status" value="1"/>
</dbReference>
<feature type="binding site" evidence="11">
    <location>
        <position position="141"/>
    </location>
    <ligand>
        <name>(6S)-5-formyl-5,6,7,8-tetrahydrofolate</name>
        <dbReference type="ChEBI" id="CHEBI:57457"/>
    </ligand>
</feature>
<dbReference type="EC" id="3.6.-.-" evidence="11"/>
<comment type="subunit">
    <text evidence="11">Homodimer. Heterotetramer of two MnmE and two MnmG subunits.</text>
</comment>
<dbReference type="SUPFAM" id="SSF52540">
    <property type="entry name" value="P-loop containing nucleoside triphosphate hydrolases"/>
    <property type="match status" value="1"/>
</dbReference>
<dbReference type="Gene3D" id="3.40.50.300">
    <property type="entry name" value="P-loop containing nucleotide triphosphate hydrolases"/>
    <property type="match status" value="1"/>
</dbReference>
<dbReference type="GO" id="GO:0002098">
    <property type="term" value="P:tRNA wobble uridine modification"/>
    <property type="evidence" value="ECO:0007669"/>
    <property type="project" value="TreeGrafter"/>
</dbReference>
<keyword evidence="5 11" id="KW-0479">Metal-binding</keyword>
<dbReference type="InterPro" id="IPR027368">
    <property type="entry name" value="MnmE_dom2"/>
</dbReference>
<feature type="binding site" evidence="11">
    <location>
        <begin position="247"/>
        <end position="252"/>
    </location>
    <ligand>
        <name>GTP</name>
        <dbReference type="ChEBI" id="CHEBI:37565"/>
    </ligand>
</feature>
<proteinExistence type="inferred from homology"/>
<keyword evidence="7 11" id="KW-0378">Hydrolase</keyword>